<name>A0A9N7Q8W0_9BACT</name>
<dbReference type="AlphaFoldDB" id="A0A9N7Q8W0"/>
<evidence type="ECO:0000313" key="2">
    <source>
        <dbReference type="Proteomes" id="UP000287394"/>
    </source>
</evidence>
<dbReference type="EMBL" id="AP025739">
    <property type="protein sequence ID" value="BDI28989.1"/>
    <property type="molecule type" value="Genomic_DNA"/>
</dbReference>
<dbReference type="KEGG" id="ccot:CCAX7_10400"/>
<evidence type="ECO:0000313" key="1">
    <source>
        <dbReference type="EMBL" id="BDI28989.1"/>
    </source>
</evidence>
<reference evidence="1 2" key="1">
    <citation type="journal article" date="2019" name="Int. J. Syst. Evol. Microbiol.">
        <title>Capsulimonas corticalis gen. nov., sp. nov., an aerobic capsulated bacterium, of a novel bacterial order, Capsulimonadales ord. nov., of the class Armatimonadia of the phylum Armatimonadetes.</title>
        <authorList>
            <person name="Li J."/>
            <person name="Kudo C."/>
            <person name="Tonouchi A."/>
        </authorList>
    </citation>
    <scope>NUCLEOTIDE SEQUENCE [LARGE SCALE GENOMIC DNA]</scope>
    <source>
        <strain evidence="1 2">AX-7</strain>
    </source>
</reference>
<sequence length="149" mass="16927">MLVFLMHAISEGLLMRILISLSILFKCLGIDRFLYYVLSARAANCVARGNILKATALLERLEYFLYLVRSSYLLLTQYRLANLYEQGFRTQDAVILYEGMLRRRRIPIAMSGNIRTRLANIQEGRSPFSPAHRNTASSDAGACYPDPCV</sequence>
<gene>
    <name evidence="1" type="ORF">CCAX7_10400</name>
</gene>
<keyword evidence="2" id="KW-1185">Reference proteome</keyword>
<proteinExistence type="predicted"/>
<accession>A0A9N7Q8W0</accession>
<protein>
    <submittedName>
        <fullName evidence="1">Uncharacterized protein</fullName>
    </submittedName>
</protein>
<dbReference type="Proteomes" id="UP000287394">
    <property type="component" value="Chromosome"/>
</dbReference>
<organism evidence="1 2">
    <name type="scientific">Capsulimonas corticalis</name>
    <dbReference type="NCBI Taxonomy" id="2219043"/>
    <lineage>
        <taxon>Bacteria</taxon>
        <taxon>Bacillati</taxon>
        <taxon>Armatimonadota</taxon>
        <taxon>Armatimonadia</taxon>
        <taxon>Capsulimonadales</taxon>
        <taxon>Capsulimonadaceae</taxon>
        <taxon>Capsulimonas</taxon>
    </lineage>
</organism>